<dbReference type="PANTHER" id="PTHR43350">
    <property type="entry name" value="NAD-DEPENDENT ALCOHOL DEHYDROGENASE"/>
    <property type="match status" value="1"/>
</dbReference>
<dbReference type="Gene3D" id="3.40.50.720">
    <property type="entry name" value="NAD(P)-binding Rossmann-like Domain"/>
    <property type="match status" value="1"/>
</dbReference>
<evidence type="ECO:0000256" key="1">
    <source>
        <dbReference type="ARBA" id="ARBA00001947"/>
    </source>
</evidence>
<keyword evidence="9" id="KW-1185">Reference proteome</keyword>
<comment type="similarity">
    <text evidence="2 6">Belongs to the zinc-containing alcohol dehydrogenase family.</text>
</comment>
<dbReference type="Pfam" id="PF08240">
    <property type="entry name" value="ADH_N"/>
    <property type="match status" value="1"/>
</dbReference>
<evidence type="ECO:0000256" key="3">
    <source>
        <dbReference type="ARBA" id="ARBA00022723"/>
    </source>
</evidence>
<sequence>MSVNSPDILAGRAAIADGAGGFVIDTIEVDPPGPGEVRVAVAAAGVCHTDHASLRWPGPLVMGHEGAGVVESVGSGVSHLRAGQPVLLNWAIPCGDCFQCGRGMQSLCERTHGPRDAADASSRAHAGGTRWQGWPIERSFHLGTFAEWTLVRAEAATPLPEALPPDPACILGCAVMTGVGSVLNIARVAPGDSVAVLGCGGVGLNVVQGARLAGASKIIAIDRVAERLKRARKLGATHVLQPQANDTGHAGLIAQVRAMADGRGVDHAFEATGVPALAFLPLRLARNGGNALQVSGAHGAGNVELTDFFWNKRYLAPLYGGCVPSRDFPRLFDWVGNGSLELASLVSHRYPLEALGDAFADMLAGRSAKGVLRIARED</sequence>
<dbReference type="Pfam" id="PF00107">
    <property type="entry name" value="ADH_zinc_N"/>
    <property type="match status" value="1"/>
</dbReference>
<reference evidence="8" key="2">
    <citation type="submission" date="2021-03" db="EMBL/GenBank/DDBJ databases">
        <authorList>
            <person name="Cao W."/>
        </authorList>
    </citation>
    <scope>NUCLEOTIDE SEQUENCE</scope>
    <source>
        <strain evidence="8">110414</strain>
    </source>
</reference>
<dbReference type="GO" id="GO:0008270">
    <property type="term" value="F:zinc ion binding"/>
    <property type="evidence" value="ECO:0007669"/>
    <property type="project" value="InterPro"/>
</dbReference>
<dbReference type="InterPro" id="IPR036291">
    <property type="entry name" value="NAD(P)-bd_dom_sf"/>
</dbReference>
<dbReference type="Gene3D" id="3.90.180.10">
    <property type="entry name" value="Medium-chain alcohol dehydrogenases, catalytic domain"/>
    <property type="match status" value="1"/>
</dbReference>
<dbReference type="AlphaFoldDB" id="A0A940X3E9"/>
<name>A0A940X3E9_9GAMM</name>
<dbReference type="RefSeq" id="WP_210536256.1">
    <property type="nucleotide sequence ID" value="NZ_JAGKTC010000002.1"/>
</dbReference>
<evidence type="ECO:0000313" key="9">
    <source>
        <dbReference type="Proteomes" id="UP000673447"/>
    </source>
</evidence>
<accession>A0A940X3E9</accession>
<evidence type="ECO:0000256" key="4">
    <source>
        <dbReference type="ARBA" id="ARBA00022833"/>
    </source>
</evidence>
<keyword evidence="5" id="KW-0560">Oxidoreductase</keyword>
<proteinExistence type="inferred from homology"/>
<dbReference type="EMBL" id="JAGKTC010000002">
    <property type="protein sequence ID" value="MBP3984371.1"/>
    <property type="molecule type" value="Genomic_DNA"/>
</dbReference>
<dbReference type="FunFam" id="3.40.50.720:FF:000003">
    <property type="entry name" value="S-(hydroxymethyl)glutathione dehydrogenase"/>
    <property type="match status" value="1"/>
</dbReference>
<dbReference type="SMART" id="SM00829">
    <property type="entry name" value="PKS_ER"/>
    <property type="match status" value="1"/>
</dbReference>
<comment type="caution">
    <text evidence="8">The sequence shown here is derived from an EMBL/GenBank/DDBJ whole genome shotgun (WGS) entry which is preliminary data.</text>
</comment>
<evidence type="ECO:0000256" key="2">
    <source>
        <dbReference type="ARBA" id="ARBA00008072"/>
    </source>
</evidence>
<evidence type="ECO:0000259" key="7">
    <source>
        <dbReference type="SMART" id="SM00829"/>
    </source>
</evidence>
<dbReference type="InterPro" id="IPR013154">
    <property type="entry name" value="ADH-like_N"/>
</dbReference>
<keyword evidence="3 6" id="KW-0479">Metal-binding</keyword>
<dbReference type="GO" id="GO:0016616">
    <property type="term" value="F:oxidoreductase activity, acting on the CH-OH group of donors, NAD or NADP as acceptor"/>
    <property type="evidence" value="ECO:0007669"/>
    <property type="project" value="UniProtKB-ARBA"/>
</dbReference>
<keyword evidence="4 6" id="KW-0862">Zinc</keyword>
<dbReference type="SUPFAM" id="SSF50129">
    <property type="entry name" value="GroES-like"/>
    <property type="match status" value="2"/>
</dbReference>
<protein>
    <submittedName>
        <fullName evidence="8">Alcohol dehydrogenase catalytic domain-containing protein</fullName>
    </submittedName>
</protein>
<dbReference type="SUPFAM" id="SSF51735">
    <property type="entry name" value="NAD(P)-binding Rossmann-fold domains"/>
    <property type="match status" value="1"/>
</dbReference>
<feature type="domain" description="Enoyl reductase (ER)" evidence="7">
    <location>
        <begin position="18"/>
        <end position="372"/>
    </location>
</feature>
<comment type="cofactor">
    <cofactor evidence="1 6">
        <name>Zn(2+)</name>
        <dbReference type="ChEBI" id="CHEBI:29105"/>
    </cofactor>
</comment>
<dbReference type="InterPro" id="IPR020843">
    <property type="entry name" value="ER"/>
</dbReference>
<dbReference type="PROSITE" id="PS00059">
    <property type="entry name" value="ADH_ZINC"/>
    <property type="match status" value="1"/>
</dbReference>
<dbReference type="InterPro" id="IPR011032">
    <property type="entry name" value="GroES-like_sf"/>
</dbReference>
<evidence type="ECO:0000313" key="8">
    <source>
        <dbReference type="EMBL" id="MBP3984371.1"/>
    </source>
</evidence>
<dbReference type="InterPro" id="IPR002328">
    <property type="entry name" value="ADH_Zn_CS"/>
</dbReference>
<gene>
    <name evidence="8" type="ORF">J5837_08005</name>
</gene>
<evidence type="ECO:0000256" key="6">
    <source>
        <dbReference type="RuleBase" id="RU361277"/>
    </source>
</evidence>
<dbReference type="Proteomes" id="UP000673447">
    <property type="component" value="Unassembled WGS sequence"/>
</dbReference>
<reference evidence="8" key="1">
    <citation type="journal article" date="2016" name="Int. J. Syst. Evol. Microbiol.">
        <title>Pseudoxanthomonas helianthi sp. nov., isolated from roots of Jerusalem artichoke (Helianthus tuberosus).</title>
        <authorList>
            <person name="Kittiwongwattana C."/>
            <person name="Thawai C."/>
        </authorList>
    </citation>
    <scope>NUCLEOTIDE SEQUENCE</scope>
    <source>
        <strain evidence="8">110414</strain>
    </source>
</reference>
<organism evidence="8 9">
    <name type="scientific">Pseudoxanthomonas helianthi</name>
    <dbReference type="NCBI Taxonomy" id="1453541"/>
    <lineage>
        <taxon>Bacteria</taxon>
        <taxon>Pseudomonadati</taxon>
        <taxon>Pseudomonadota</taxon>
        <taxon>Gammaproteobacteria</taxon>
        <taxon>Lysobacterales</taxon>
        <taxon>Lysobacteraceae</taxon>
        <taxon>Pseudoxanthomonas</taxon>
    </lineage>
</organism>
<dbReference type="InterPro" id="IPR013149">
    <property type="entry name" value="ADH-like_C"/>
</dbReference>
<evidence type="ECO:0000256" key="5">
    <source>
        <dbReference type="ARBA" id="ARBA00023002"/>
    </source>
</evidence>
<dbReference type="PANTHER" id="PTHR43350:SF21">
    <property type="entry name" value="S-NITROSOMYCOTHIOL REDUCTASE MSCR"/>
    <property type="match status" value="1"/>
</dbReference>